<keyword evidence="1" id="KW-0378">Hydrolase</keyword>
<dbReference type="AlphaFoldDB" id="A0A411YJ39"/>
<dbReference type="GO" id="GO:0016787">
    <property type="term" value="F:hydrolase activity"/>
    <property type="evidence" value="ECO:0007669"/>
    <property type="project" value="UniProtKB-KW"/>
</dbReference>
<gene>
    <name evidence="1" type="ORF">ER308_18120</name>
</gene>
<protein>
    <submittedName>
        <fullName evidence="1">Nucleotide pyrophosphohydrolase</fullName>
    </submittedName>
</protein>
<name>A0A411YJ39_9ACTN</name>
<sequence>MDSHDLRCQPLARVADLSSETGEVAKELLISTGYGRHKPPAAASPELRAEVGDLVFSVVALAVELDVDPGAELDAAVARYEERVRRAATPSSTNSDPG</sequence>
<dbReference type="OrthoDB" id="9807397at2"/>
<dbReference type="Gene3D" id="1.10.287.1080">
    <property type="entry name" value="MazG-like"/>
    <property type="match status" value="1"/>
</dbReference>
<proteinExistence type="predicted"/>
<dbReference type="SUPFAM" id="SSF101386">
    <property type="entry name" value="all-alpha NTP pyrophosphatases"/>
    <property type="match status" value="1"/>
</dbReference>
<reference evidence="1 2" key="1">
    <citation type="submission" date="2019-01" db="EMBL/GenBank/DDBJ databases">
        <title>Egibacter rhizosphaerae EGI 80759T.</title>
        <authorList>
            <person name="Chen D.-D."/>
            <person name="Tian Y."/>
            <person name="Jiao J.-Y."/>
            <person name="Zhang X.-T."/>
            <person name="Zhang Y.-G."/>
            <person name="Zhang Y."/>
            <person name="Xiao M."/>
            <person name="Shu W.-S."/>
            <person name="Li W.-J."/>
        </authorList>
    </citation>
    <scope>NUCLEOTIDE SEQUENCE [LARGE SCALE GENOMIC DNA]</scope>
    <source>
        <strain evidence="1 2">EGI 80759</strain>
    </source>
</reference>
<accession>A0A411YJ39</accession>
<dbReference type="KEGG" id="erz:ER308_18120"/>
<evidence type="ECO:0000313" key="2">
    <source>
        <dbReference type="Proteomes" id="UP000291469"/>
    </source>
</evidence>
<dbReference type="Proteomes" id="UP000291469">
    <property type="component" value="Chromosome"/>
</dbReference>
<organism evidence="1 2">
    <name type="scientific">Egibacter rhizosphaerae</name>
    <dbReference type="NCBI Taxonomy" id="1670831"/>
    <lineage>
        <taxon>Bacteria</taxon>
        <taxon>Bacillati</taxon>
        <taxon>Actinomycetota</taxon>
        <taxon>Nitriliruptoria</taxon>
        <taxon>Egibacterales</taxon>
        <taxon>Egibacteraceae</taxon>
        <taxon>Egibacter</taxon>
    </lineage>
</organism>
<dbReference type="RefSeq" id="WP_131156291.1">
    <property type="nucleotide sequence ID" value="NZ_CP036402.1"/>
</dbReference>
<keyword evidence="2" id="KW-1185">Reference proteome</keyword>
<dbReference type="EMBL" id="CP036402">
    <property type="protein sequence ID" value="QBI21298.1"/>
    <property type="molecule type" value="Genomic_DNA"/>
</dbReference>
<evidence type="ECO:0000313" key="1">
    <source>
        <dbReference type="EMBL" id="QBI21298.1"/>
    </source>
</evidence>